<dbReference type="Proteomes" id="UP001345013">
    <property type="component" value="Unassembled WGS sequence"/>
</dbReference>
<feature type="compositionally biased region" description="Basic and acidic residues" evidence="1">
    <location>
        <begin position="71"/>
        <end position="88"/>
    </location>
</feature>
<dbReference type="Pfam" id="PF12720">
    <property type="entry name" value="DUF3807"/>
    <property type="match status" value="1"/>
</dbReference>
<proteinExistence type="predicted"/>
<feature type="compositionally biased region" description="Basic and acidic residues" evidence="1">
    <location>
        <begin position="106"/>
        <end position="116"/>
    </location>
</feature>
<dbReference type="EMBL" id="JAVRRG010000015">
    <property type="protein sequence ID" value="KAK5098161.1"/>
    <property type="molecule type" value="Genomic_DNA"/>
</dbReference>
<accession>A0ABR0KJD4</accession>
<keyword evidence="3" id="KW-1185">Reference proteome</keyword>
<name>A0ABR0KJD4_9EURO</name>
<evidence type="ECO:0000313" key="3">
    <source>
        <dbReference type="Proteomes" id="UP001345013"/>
    </source>
</evidence>
<feature type="compositionally biased region" description="Polar residues" evidence="1">
    <location>
        <begin position="93"/>
        <end position="103"/>
    </location>
</feature>
<dbReference type="PANTHER" id="PTHR40642">
    <property type="entry name" value="YALI0F31295P"/>
    <property type="match status" value="1"/>
</dbReference>
<protein>
    <submittedName>
        <fullName evidence="2">Uncharacterized protein</fullName>
    </submittedName>
</protein>
<evidence type="ECO:0000256" key="1">
    <source>
        <dbReference type="SAM" id="MobiDB-lite"/>
    </source>
</evidence>
<sequence>MAIIMQFHEQHFPSQHVPNVQPNTGTIDNALQGPADSDLGCYGDGVRRTLTDEQIAMFRHSEIQRILAERRRQEDLKEERQQHAEKLKGRPKQQAQDNQQSVAFESDERVHSRPDMPELSYDDDDSALQELKTPRTFQWPKLGP</sequence>
<dbReference type="PANTHER" id="PTHR40642:SF1">
    <property type="entry name" value="YALI0F31295P"/>
    <property type="match status" value="1"/>
</dbReference>
<organism evidence="2 3">
    <name type="scientific">Lithohypha guttulata</name>
    <dbReference type="NCBI Taxonomy" id="1690604"/>
    <lineage>
        <taxon>Eukaryota</taxon>
        <taxon>Fungi</taxon>
        <taxon>Dikarya</taxon>
        <taxon>Ascomycota</taxon>
        <taxon>Pezizomycotina</taxon>
        <taxon>Eurotiomycetes</taxon>
        <taxon>Chaetothyriomycetidae</taxon>
        <taxon>Chaetothyriales</taxon>
        <taxon>Trichomeriaceae</taxon>
        <taxon>Lithohypha</taxon>
    </lineage>
</organism>
<gene>
    <name evidence="2" type="ORF">LTR24_001983</name>
</gene>
<evidence type="ECO:0000313" key="2">
    <source>
        <dbReference type="EMBL" id="KAK5098161.1"/>
    </source>
</evidence>
<dbReference type="InterPro" id="IPR024526">
    <property type="entry name" value="DUF3807"/>
</dbReference>
<feature type="region of interest" description="Disordered" evidence="1">
    <location>
        <begin position="71"/>
        <end position="144"/>
    </location>
</feature>
<reference evidence="2 3" key="1">
    <citation type="submission" date="2023-08" db="EMBL/GenBank/DDBJ databases">
        <title>Black Yeasts Isolated from many extreme environments.</title>
        <authorList>
            <person name="Coleine C."/>
            <person name="Stajich J.E."/>
            <person name="Selbmann L."/>
        </authorList>
    </citation>
    <scope>NUCLEOTIDE SEQUENCE [LARGE SCALE GENOMIC DNA]</scope>
    <source>
        <strain evidence="2 3">CCFEE 5885</strain>
    </source>
</reference>
<comment type="caution">
    <text evidence="2">The sequence shown here is derived from an EMBL/GenBank/DDBJ whole genome shotgun (WGS) entry which is preliminary data.</text>
</comment>